<reference evidence="4 5" key="1">
    <citation type="submission" date="2020-07" db="EMBL/GenBank/DDBJ databases">
        <title>Sequencing the genomes of 1000 actinobacteria strains.</title>
        <authorList>
            <person name="Klenk H.-P."/>
        </authorList>
    </citation>
    <scope>NUCLEOTIDE SEQUENCE [LARGE SCALE GENOMIC DNA]</scope>
    <source>
        <strain evidence="4 5">DSM 103833</strain>
    </source>
</reference>
<evidence type="ECO:0008006" key="6">
    <source>
        <dbReference type="Google" id="ProtNLM"/>
    </source>
</evidence>
<dbReference type="Pfam" id="PF09826">
    <property type="entry name" value="Beta_propel"/>
    <property type="match status" value="1"/>
</dbReference>
<keyword evidence="5" id="KW-1185">Reference proteome</keyword>
<evidence type="ECO:0000313" key="4">
    <source>
        <dbReference type="EMBL" id="NYI99770.1"/>
    </source>
</evidence>
<dbReference type="EMBL" id="JACCFP010000001">
    <property type="protein sequence ID" value="NYI99770.1"/>
    <property type="molecule type" value="Genomic_DNA"/>
</dbReference>
<proteinExistence type="predicted"/>
<keyword evidence="3" id="KW-0812">Transmembrane</keyword>
<sequence>MTDLEEMWDDYPTGKPPVDKILRDARRIAMAAEAREAAAEKKERVEARRRFVMKPLLTAGVATGIVGAFLAGTLVDGDGIGGADGDSGIDNLPTPAAFAADLEPAKSCDDLLAAFVDRALPLVGEEGWGSDDPEYYYREGYDSAVPLGGIDELDLMMDPDLMENGYAAGEHWALDRASRGLLSYTKASPETKRQTNSDTGTNVQEAGVDEPDSVKTDGELLVRLRDDELIVYDVTGEQTLRESSLDLTGLENGEILLAGDTVVAIGADDTARNRARSRVMSVSIADPRRPEVTDDVVYDGWIMSSRQHGDAVRLVMSSGLPTLDFVEPGDGRSSDEALEDNRKVVRESTIDDWLPTVRSEDGDTAEPLVDCTNVAVPSDELPLDRVSIVGFDASSPTEVEAIGLAGATNIAYESVDKLYLAATPSYLGCFDCFARTLPHDDGNTYLFEFDLDGTSATHVASGEIEGAIADRWAMDAAGGTLRVAVSPTAETGDFTSIVTLESQRQDLVEVGRLDEIGVNEDMKSVRWFDDLAFVVTYRRVDPLFAIDLSDVTAPRKISELKIPGFSEYLHPLGADRLVGIGEGPGPEGRWGAQAGLFDVTDLADVERIDVQVYGGGSEALAASDPRSFTWLPSERTMFTVVAKHNGAREGWLSIMRLEGSELRNTWQKVEYGADVDEVRTVPLSDGRVVLVTGENVEFLDY</sequence>
<evidence type="ECO:0000256" key="1">
    <source>
        <dbReference type="SAM" id="Coils"/>
    </source>
</evidence>
<dbReference type="RefSeq" id="WP_179666381.1">
    <property type="nucleotide sequence ID" value="NZ_JACCFP010000001.1"/>
</dbReference>
<feature type="transmembrane region" description="Helical" evidence="3">
    <location>
        <begin position="51"/>
        <end position="71"/>
    </location>
</feature>
<protein>
    <recommendedName>
        <fullName evidence="6">Beta propeller domain-containing protein</fullName>
    </recommendedName>
</protein>
<dbReference type="Proteomes" id="UP000530424">
    <property type="component" value="Unassembled WGS sequence"/>
</dbReference>
<name>A0A853BXT6_9ACTN</name>
<accession>A0A853BXT6</accession>
<keyword evidence="3" id="KW-0472">Membrane</keyword>
<keyword evidence="1" id="KW-0175">Coiled coil</keyword>
<gene>
    <name evidence="4" type="ORF">HNR19_000469</name>
</gene>
<evidence type="ECO:0000256" key="3">
    <source>
        <dbReference type="SAM" id="Phobius"/>
    </source>
</evidence>
<feature type="coiled-coil region" evidence="1">
    <location>
        <begin position="22"/>
        <end position="50"/>
    </location>
</feature>
<dbReference type="InterPro" id="IPR019198">
    <property type="entry name" value="Beta_propeller_containing"/>
</dbReference>
<evidence type="ECO:0000313" key="5">
    <source>
        <dbReference type="Proteomes" id="UP000530424"/>
    </source>
</evidence>
<dbReference type="AlphaFoldDB" id="A0A853BXT6"/>
<feature type="region of interest" description="Disordered" evidence="2">
    <location>
        <begin position="186"/>
        <end position="213"/>
    </location>
</feature>
<keyword evidence="3" id="KW-1133">Transmembrane helix</keyword>
<evidence type="ECO:0000256" key="2">
    <source>
        <dbReference type="SAM" id="MobiDB-lite"/>
    </source>
</evidence>
<comment type="caution">
    <text evidence="4">The sequence shown here is derived from an EMBL/GenBank/DDBJ whole genome shotgun (WGS) entry which is preliminary data.</text>
</comment>
<organism evidence="4 5">
    <name type="scientific">Nocardioides thalensis</name>
    <dbReference type="NCBI Taxonomy" id="1914755"/>
    <lineage>
        <taxon>Bacteria</taxon>
        <taxon>Bacillati</taxon>
        <taxon>Actinomycetota</taxon>
        <taxon>Actinomycetes</taxon>
        <taxon>Propionibacteriales</taxon>
        <taxon>Nocardioidaceae</taxon>
        <taxon>Nocardioides</taxon>
    </lineage>
</organism>